<dbReference type="PANTHER" id="PTHR47027">
    <property type="entry name" value="REVERSE TRANSCRIPTASE DOMAIN-CONTAINING PROTEIN"/>
    <property type="match status" value="1"/>
</dbReference>
<dbReference type="EMBL" id="JAJSOF020000033">
    <property type="protein sequence ID" value="KAJ4430268.1"/>
    <property type="molecule type" value="Genomic_DNA"/>
</dbReference>
<dbReference type="PANTHER" id="PTHR47027:SF20">
    <property type="entry name" value="REVERSE TRANSCRIPTASE-LIKE PROTEIN WITH RNA-DIRECTED DNA POLYMERASE DOMAIN"/>
    <property type="match status" value="1"/>
</dbReference>
<comment type="caution">
    <text evidence="4">The sequence shown here is derived from an EMBL/GenBank/DDBJ whole genome shotgun (WGS) entry which is preliminary data.</text>
</comment>
<gene>
    <name evidence="4" type="ORF">ANN_22480</name>
</gene>
<evidence type="ECO:0000313" key="5">
    <source>
        <dbReference type="Proteomes" id="UP001148838"/>
    </source>
</evidence>
<dbReference type="Proteomes" id="UP001148838">
    <property type="component" value="Unassembled WGS sequence"/>
</dbReference>
<evidence type="ECO:0000259" key="2">
    <source>
        <dbReference type="PROSITE" id="PS50878"/>
    </source>
</evidence>
<dbReference type="CDD" id="cd09276">
    <property type="entry name" value="Rnase_HI_RT_non_LTR"/>
    <property type="match status" value="1"/>
</dbReference>
<dbReference type="SUPFAM" id="SSF53098">
    <property type="entry name" value="Ribonuclease H-like"/>
    <property type="match status" value="1"/>
</dbReference>
<evidence type="ECO:0000256" key="1">
    <source>
        <dbReference type="SAM" id="MobiDB-lite"/>
    </source>
</evidence>
<dbReference type="InterPro" id="IPR043128">
    <property type="entry name" value="Rev_trsase/Diguanyl_cyclase"/>
</dbReference>
<evidence type="ECO:0000259" key="3">
    <source>
        <dbReference type="PROSITE" id="PS50879"/>
    </source>
</evidence>
<proteinExistence type="predicted"/>
<sequence length="803" mass="92276">MDEIIRLWCEEYKLGIEISSSIRLNTVVFADDQVLVANSEDNLLMGIFKLNKIIEEHGMKISPEKTKIMAFEDDILCNFYKIKKEEIPIYITDTLIAKTPVVNEIPPWKWVISEHSKQIPGNHSKNDPPYLLKLDAMELLCSTYKDHLQIYTDGSLNPNNGTSGAGYYIPKYQESYFIPCSSSSSLDTKLLAIDAALQCVTQISEKSICILTDSKGAIFNIIKYVPNLYAHRIITIQKPLSKLKELQKEITFQWIPSHCSIPGNEKVDNITKQATYLQPRPLQVISQSSAFASVKSHFANLWINNWLSSDKGKILQSVQKKPNDLEMYKNLPRHVQTFLTRARTGHIVTQLYLHRFHISDNPTCLWYNNHDEDLEHILLYCPSINHKKKTRADAIRTQQLLETTEMNTLRKTVGKLRCDHVRDLDAREQYNIQGISEGYPGEEENGMNMNMLAECPLAVEEKKPQNLRYETKERKIVSTLLQTLYTSTCDVMVNEEISFRGPEETFNVDKEVQCEMGTEIFRKLCIDETFDNSNDGSYEPSENSESDSDFEGNYSEDVNNETCIEVTWFLILWSCLVKLFKFCLRCASPVIKVSHYTKGAMLCDTTICEDGHNVQWYSQEMQGRRPRASVLIALVLMLSGMQFNVFHKSPVEETIHQLFIDFKKTYDSVKREVLYDILIEFGIPKKLVRLIKMCLSETYSRVRIGQFLSDVFPIHCGLKQGDALSPLLFNFALEYAIRKVQDNRQGLELNGLHQLLVYADDVNMLGENPQTIRENTEILLEASKAIGLEVNPEKTKYMKRQSI</sequence>
<dbReference type="InterPro" id="IPR012337">
    <property type="entry name" value="RNaseH-like_sf"/>
</dbReference>
<dbReference type="InterPro" id="IPR036397">
    <property type="entry name" value="RNaseH_sf"/>
</dbReference>
<dbReference type="Gene3D" id="3.30.70.270">
    <property type="match status" value="1"/>
</dbReference>
<dbReference type="SUPFAM" id="SSF56672">
    <property type="entry name" value="DNA/RNA polymerases"/>
    <property type="match status" value="1"/>
</dbReference>
<organism evidence="4 5">
    <name type="scientific">Periplaneta americana</name>
    <name type="common">American cockroach</name>
    <name type="synonym">Blatta americana</name>
    <dbReference type="NCBI Taxonomy" id="6978"/>
    <lineage>
        <taxon>Eukaryota</taxon>
        <taxon>Metazoa</taxon>
        <taxon>Ecdysozoa</taxon>
        <taxon>Arthropoda</taxon>
        <taxon>Hexapoda</taxon>
        <taxon>Insecta</taxon>
        <taxon>Pterygota</taxon>
        <taxon>Neoptera</taxon>
        <taxon>Polyneoptera</taxon>
        <taxon>Dictyoptera</taxon>
        <taxon>Blattodea</taxon>
        <taxon>Blattoidea</taxon>
        <taxon>Blattidae</taxon>
        <taxon>Blattinae</taxon>
        <taxon>Periplaneta</taxon>
    </lineage>
</organism>
<reference evidence="4 5" key="1">
    <citation type="journal article" date="2022" name="Allergy">
        <title>Genome assembly and annotation of Periplaneta americana reveal a comprehensive cockroach allergen profile.</title>
        <authorList>
            <person name="Wang L."/>
            <person name="Xiong Q."/>
            <person name="Saelim N."/>
            <person name="Wang L."/>
            <person name="Nong W."/>
            <person name="Wan A.T."/>
            <person name="Shi M."/>
            <person name="Liu X."/>
            <person name="Cao Q."/>
            <person name="Hui J.H.L."/>
            <person name="Sookrung N."/>
            <person name="Leung T.F."/>
            <person name="Tungtrongchitr A."/>
            <person name="Tsui S.K.W."/>
        </authorList>
    </citation>
    <scope>NUCLEOTIDE SEQUENCE [LARGE SCALE GENOMIC DNA]</scope>
    <source>
        <strain evidence="4">PWHHKU_190912</strain>
    </source>
</reference>
<dbReference type="InterPro" id="IPR043502">
    <property type="entry name" value="DNA/RNA_pol_sf"/>
</dbReference>
<dbReference type="Gene3D" id="3.30.420.10">
    <property type="entry name" value="Ribonuclease H-like superfamily/Ribonuclease H"/>
    <property type="match status" value="1"/>
</dbReference>
<feature type="region of interest" description="Disordered" evidence="1">
    <location>
        <begin position="533"/>
        <end position="553"/>
    </location>
</feature>
<protein>
    <submittedName>
        <fullName evidence="4">Uncharacterized protein</fullName>
    </submittedName>
</protein>
<dbReference type="InterPro" id="IPR002156">
    <property type="entry name" value="RNaseH_domain"/>
</dbReference>
<dbReference type="PROSITE" id="PS50878">
    <property type="entry name" value="RT_POL"/>
    <property type="match status" value="1"/>
</dbReference>
<dbReference type="Pfam" id="PF00075">
    <property type="entry name" value="RNase_H"/>
    <property type="match status" value="1"/>
</dbReference>
<name>A0ABQ8S8K6_PERAM</name>
<dbReference type="Pfam" id="PF00078">
    <property type="entry name" value="RVT_1"/>
    <property type="match status" value="1"/>
</dbReference>
<accession>A0ABQ8S8K6</accession>
<keyword evidence="5" id="KW-1185">Reference proteome</keyword>
<dbReference type="InterPro" id="IPR000477">
    <property type="entry name" value="RT_dom"/>
</dbReference>
<dbReference type="PROSITE" id="PS50879">
    <property type="entry name" value="RNASE_H_1"/>
    <property type="match status" value="1"/>
</dbReference>
<feature type="domain" description="RNase H type-1" evidence="3">
    <location>
        <begin position="144"/>
        <end position="276"/>
    </location>
</feature>
<evidence type="ECO:0000313" key="4">
    <source>
        <dbReference type="EMBL" id="KAJ4430268.1"/>
    </source>
</evidence>
<feature type="domain" description="Reverse transcriptase" evidence="2">
    <location>
        <begin position="489"/>
        <end position="803"/>
    </location>
</feature>